<reference evidence="1 2" key="1">
    <citation type="submission" date="2024-02" db="EMBL/GenBank/DDBJ databases">
        <authorList>
            <consortium name="ELIXIR-Norway"/>
            <consortium name="Elixir Norway"/>
        </authorList>
    </citation>
    <scope>NUCLEOTIDE SEQUENCE [LARGE SCALE GENOMIC DNA]</scope>
</reference>
<sequence>MKFTTYLTACLAPQRSVSSSKSPAPPAYLINAIIEHSSQLSQQLQHQPEQPEELVVDATGGENMEEAAAPDHIVSCYVRPARLELPETLELPDYYKELPETPTTARDYSLAIDCTTSKTVGAVISKCKDFIALGSQSTKDCVALLNSLETLLDILEKVQGTSDLDAYRITLEDTLVFASKAFAFLEKLCHKAGSVSSWWLPHKGEAPFNVFQCQFEHLALQLNEDYAEAARYASANQFQLCRSRRHDRPSFGVTTFIVATPNCEKLLYRKKRAVVPLIQAEDGTIRYMVELTYPRTWRHKDVPIAAKIASDERGYPQTLEVDLLKVNKRSWGWQEQDTALITFLDLAVATVSSLSGSLLSFNRSRQTNHGYSSQPRFSNYSDHSTLKRKHEYRISVEIVGRAGIDPDLRRLHVVGMKDKDSVYYKCFANSQSEEVVAVYRFDRHRFHKSHGELHVVGRGNQAGLRHLIVSVFCSLGFTTTV</sequence>
<name>A0ABP0VQE9_9BRYO</name>
<protein>
    <submittedName>
        <fullName evidence="1">Uncharacterized protein</fullName>
    </submittedName>
</protein>
<proteinExistence type="predicted"/>
<dbReference type="EMBL" id="OZ020096">
    <property type="protein sequence ID" value="CAK9256559.1"/>
    <property type="molecule type" value="Genomic_DNA"/>
</dbReference>
<keyword evidence="2" id="KW-1185">Reference proteome</keyword>
<evidence type="ECO:0000313" key="2">
    <source>
        <dbReference type="Proteomes" id="UP001497444"/>
    </source>
</evidence>
<evidence type="ECO:0000313" key="1">
    <source>
        <dbReference type="EMBL" id="CAK9256559.1"/>
    </source>
</evidence>
<organism evidence="1 2">
    <name type="scientific">Sphagnum jensenii</name>
    <dbReference type="NCBI Taxonomy" id="128206"/>
    <lineage>
        <taxon>Eukaryota</taxon>
        <taxon>Viridiplantae</taxon>
        <taxon>Streptophyta</taxon>
        <taxon>Embryophyta</taxon>
        <taxon>Bryophyta</taxon>
        <taxon>Sphagnophytina</taxon>
        <taxon>Sphagnopsida</taxon>
        <taxon>Sphagnales</taxon>
        <taxon>Sphagnaceae</taxon>
        <taxon>Sphagnum</taxon>
    </lineage>
</organism>
<dbReference type="Proteomes" id="UP001497444">
    <property type="component" value="Chromosome 1"/>
</dbReference>
<accession>A0ABP0VQE9</accession>
<gene>
    <name evidence="1" type="ORF">CSSPJE1EN1_LOCUS2037</name>
</gene>